<dbReference type="EMBL" id="JAUEPR010000122">
    <property type="protein sequence ID" value="KAK0462765.1"/>
    <property type="molecule type" value="Genomic_DNA"/>
</dbReference>
<proteinExistence type="predicted"/>
<evidence type="ECO:0008006" key="4">
    <source>
        <dbReference type="Google" id="ProtNLM"/>
    </source>
</evidence>
<evidence type="ECO:0000256" key="1">
    <source>
        <dbReference type="SAM" id="SignalP"/>
    </source>
</evidence>
<dbReference type="Proteomes" id="UP001175227">
    <property type="component" value="Unassembled WGS sequence"/>
</dbReference>
<feature type="signal peptide" evidence="1">
    <location>
        <begin position="1"/>
        <end position="20"/>
    </location>
</feature>
<evidence type="ECO:0000313" key="2">
    <source>
        <dbReference type="EMBL" id="KAK0462765.1"/>
    </source>
</evidence>
<accession>A0AA39TY11</accession>
<evidence type="ECO:0000313" key="3">
    <source>
        <dbReference type="Proteomes" id="UP001175227"/>
    </source>
</evidence>
<organism evidence="2 3">
    <name type="scientific">Armillaria novae-zelandiae</name>
    <dbReference type="NCBI Taxonomy" id="153914"/>
    <lineage>
        <taxon>Eukaryota</taxon>
        <taxon>Fungi</taxon>
        <taxon>Dikarya</taxon>
        <taxon>Basidiomycota</taxon>
        <taxon>Agaricomycotina</taxon>
        <taxon>Agaricomycetes</taxon>
        <taxon>Agaricomycetidae</taxon>
        <taxon>Agaricales</taxon>
        <taxon>Marasmiineae</taxon>
        <taxon>Physalacriaceae</taxon>
        <taxon>Armillaria</taxon>
    </lineage>
</organism>
<gene>
    <name evidence="2" type="ORF">IW261DRAFT_172324</name>
</gene>
<feature type="chain" id="PRO_5041276776" description="Secreted protein" evidence="1">
    <location>
        <begin position="21"/>
        <end position="77"/>
    </location>
</feature>
<name>A0AA39TY11_9AGAR</name>
<comment type="caution">
    <text evidence="2">The sequence shown here is derived from an EMBL/GenBank/DDBJ whole genome shotgun (WGS) entry which is preliminary data.</text>
</comment>
<keyword evidence="3" id="KW-1185">Reference proteome</keyword>
<protein>
    <recommendedName>
        <fullName evidence="4">Secreted protein</fullName>
    </recommendedName>
</protein>
<keyword evidence="1" id="KW-0732">Signal</keyword>
<reference evidence="2" key="1">
    <citation type="submission" date="2023-06" db="EMBL/GenBank/DDBJ databases">
        <authorList>
            <consortium name="Lawrence Berkeley National Laboratory"/>
            <person name="Ahrendt S."/>
            <person name="Sahu N."/>
            <person name="Indic B."/>
            <person name="Wong-Bajracharya J."/>
            <person name="Merenyi Z."/>
            <person name="Ke H.-M."/>
            <person name="Monk M."/>
            <person name="Kocsube S."/>
            <person name="Drula E."/>
            <person name="Lipzen A."/>
            <person name="Balint B."/>
            <person name="Henrissat B."/>
            <person name="Andreopoulos B."/>
            <person name="Martin F.M."/>
            <person name="Harder C.B."/>
            <person name="Rigling D."/>
            <person name="Ford K.L."/>
            <person name="Foster G.D."/>
            <person name="Pangilinan J."/>
            <person name="Papanicolaou A."/>
            <person name="Barry K."/>
            <person name="LaButti K."/>
            <person name="Viragh M."/>
            <person name="Koriabine M."/>
            <person name="Yan M."/>
            <person name="Riley R."/>
            <person name="Champramary S."/>
            <person name="Plett K.L."/>
            <person name="Tsai I.J."/>
            <person name="Slot J."/>
            <person name="Sipos G."/>
            <person name="Plett J."/>
            <person name="Nagy L.G."/>
            <person name="Grigoriev I.V."/>
        </authorList>
    </citation>
    <scope>NUCLEOTIDE SEQUENCE</scope>
    <source>
        <strain evidence="2">ICMP 16352</strain>
    </source>
</reference>
<sequence>MIFVGLGTVHLACVVNHAHSLDICVANWRIYESSTHLMDNNVPLYNLGTTPNDRGVRYPVLLASLRKMFLMLVRSFL</sequence>
<dbReference type="AlphaFoldDB" id="A0AA39TY11"/>